<organism evidence="5 6">
    <name type="scientific">Halopseudomonas yangmingensis</name>
    <dbReference type="NCBI Taxonomy" id="1720063"/>
    <lineage>
        <taxon>Bacteria</taxon>
        <taxon>Pseudomonadati</taxon>
        <taxon>Pseudomonadota</taxon>
        <taxon>Gammaproteobacteria</taxon>
        <taxon>Pseudomonadales</taxon>
        <taxon>Pseudomonadaceae</taxon>
        <taxon>Halopseudomonas</taxon>
    </lineage>
</organism>
<comment type="function">
    <text evidence="3">Part of a sulfur-relay system.</text>
</comment>
<dbReference type="Pfam" id="PF04358">
    <property type="entry name" value="DsrC"/>
    <property type="match status" value="1"/>
</dbReference>
<dbReference type="PANTHER" id="PTHR37010">
    <property type="entry name" value="SULFURTRANSFERASE TUSE"/>
    <property type="match status" value="1"/>
</dbReference>
<dbReference type="GO" id="GO:0005737">
    <property type="term" value="C:cytoplasm"/>
    <property type="evidence" value="ECO:0007669"/>
    <property type="project" value="UniProtKB-SubCell"/>
</dbReference>
<evidence type="ECO:0000313" key="5">
    <source>
        <dbReference type="EMBL" id="SFM54634.1"/>
    </source>
</evidence>
<sequence>MRSRDLEVDGRIVALDKHGFLLNAGDWSEALAKVLAAEEGLQLEDEHLQVLHALRNFYTEFQLSPAMRPLVRYLAQQLGPEIGNSLYLLKLFPGSPARVASRLAGLPKPDNCL</sequence>
<keyword evidence="6" id="KW-1185">Reference proteome</keyword>
<reference evidence="6" key="1">
    <citation type="submission" date="2016-10" db="EMBL/GenBank/DDBJ databases">
        <authorList>
            <person name="Varghese N."/>
            <person name="Submissions S."/>
        </authorList>
    </citation>
    <scope>NUCLEOTIDE SEQUENCE [LARGE SCALE GENOMIC DNA]</scope>
    <source>
        <strain evidence="6">DSM 24213</strain>
    </source>
</reference>
<evidence type="ECO:0000256" key="3">
    <source>
        <dbReference type="PIRNR" id="PIRNR006223"/>
    </source>
</evidence>
<evidence type="ECO:0000313" key="6">
    <source>
        <dbReference type="Proteomes" id="UP000243629"/>
    </source>
</evidence>
<dbReference type="InterPro" id="IPR043163">
    <property type="entry name" value="DsrC-like_N"/>
</dbReference>
<dbReference type="NCBIfam" id="TIGR03342">
    <property type="entry name" value="dsrC_tusE_dsvC"/>
    <property type="match status" value="1"/>
</dbReference>
<proteinExistence type="inferred from homology"/>
<dbReference type="GO" id="GO:0016740">
    <property type="term" value="F:transferase activity"/>
    <property type="evidence" value="ECO:0007669"/>
    <property type="project" value="UniProtKB-KW"/>
</dbReference>
<gene>
    <name evidence="5" type="ORF">SAMN05216217_107133</name>
</gene>
<feature type="active site" description="Cysteine persulfide intermediate" evidence="4">
    <location>
        <position position="112"/>
    </location>
</feature>
<keyword evidence="3" id="KW-0808">Transferase</keyword>
<dbReference type="GO" id="GO:0097163">
    <property type="term" value="F:sulfur carrier activity"/>
    <property type="evidence" value="ECO:0007669"/>
    <property type="project" value="TreeGrafter"/>
</dbReference>
<comment type="subcellular location">
    <subcellularLocation>
        <location evidence="1">Cytoplasm</location>
    </subcellularLocation>
</comment>
<dbReference type="OrthoDB" id="9786347at2"/>
<dbReference type="InterPro" id="IPR007453">
    <property type="entry name" value="DsrC/TusE"/>
</dbReference>
<evidence type="ECO:0000256" key="4">
    <source>
        <dbReference type="PIRSR" id="PIRSR006223-50"/>
    </source>
</evidence>
<dbReference type="GO" id="GO:0002143">
    <property type="term" value="P:tRNA wobble position uridine thiolation"/>
    <property type="evidence" value="ECO:0007669"/>
    <property type="project" value="TreeGrafter"/>
</dbReference>
<keyword evidence="2" id="KW-0963">Cytoplasm</keyword>
<dbReference type="STRING" id="1720063.SAMN05216217_107133"/>
<accession>A0A1I4RR47</accession>
<dbReference type="Gene3D" id="3.30.1420.10">
    <property type="match status" value="1"/>
</dbReference>
<dbReference type="EMBL" id="FOUI01000007">
    <property type="protein sequence ID" value="SFM54634.1"/>
    <property type="molecule type" value="Genomic_DNA"/>
</dbReference>
<protein>
    <recommendedName>
        <fullName evidence="3">Sulfurtransferase</fullName>
        <ecNumber evidence="3">2.8.1.-</ecNumber>
    </recommendedName>
</protein>
<dbReference type="InterPro" id="IPR025526">
    <property type="entry name" value="DsrC-like_dom_sf"/>
</dbReference>
<dbReference type="Gene3D" id="1.10.10.370">
    <property type="entry name" value="DsrC-like protein, C-terminal domain"/>
    <property type="match status" value="1"/>
</dbReference>
<name>A0A1I4RR47_9GAMM</name>
<comment type="similarity">
    <text evidence="3">Belongs to the dsrC/tusE family.</text>
</comment>
<dbReference type="EC" id="2.8.1.-" evidence="3"/>
<evidence type="ECO:0000256" key="1">
    <source>
        <dbReference type="ARBA" id="ARBA00004496"/>
    </source>
</evidence>
<dbReference type="RefSeq" id="WP_093475513.1">
    <property type="nucleotide sequence ID" value="NZ_FOUI01000007.1"/>
</dbReference>
<evidence type="ECO:0000256" key="2">
    <source>
        <dbReference type="ARBA" id="ARBA00022490"/>
    </source>
</evidence>
<dbReference type="SUPFAM" id="SSF69721">
    <property type="entry name" value="DsrC, the gamma subunit of dissimilatory sulfite reductase"/>
    <property type="match status" value="1"/>
</dbReference>
<dbReference type="InterPro" id="IPR042072">
    <property type="entry name" value="DsrC-like_C"/>
</dbReference>
<dbReference type="AlphaFoldDB" id="A0A1I4RR47"/>
<dbReference type="PIRSF" id="PIRSF006223">
    <property type="entry name" value="DsrC_TusE"/>
    <property type="match status" value="1"/>
</dbReference>
<dbReference type="PANTHER" id="PTHR37010:SF1">
    <property type="entry name" value="SULFURTRANSFERASE TUSE"/>
    <property type="match status" value="1"/>
</dbReference>
<dbReference type="Proteomes" id="UP000243629">
    <property type="component" value="Unassembled WGS sequence"/>
</dbReference>